<proteinExistence type="predicted"/>
<dbReference type="GeneID" id="35596450"/>
<evidence type="ECO:0000313" key="2">
    <source>
        <dbReference type="EMBL" id="CZT15287.1"/>
    </source>
</evidence>
<organism evidence="2 3">
    <name type="scientific">Ramularia collo-cygni</name>
    <dbReference type="NCBI Taxonomy" id="112498"/>
    <lineage>
        <taxon>Eukaryota</taxon>
        <taxon>Fungi</taxon>
        <taxon>Dikarya</taxon>
        <taxon>Ascomycota</taxon>
        <taxon>Pezizomycotina</taxon>
        <taxon>Dothideomycetes</taxon>
        <taxon>Dothideomycetidae</taxon>
        <taxon>Mycosphaerellales</taxon>
        <taxon>Mycosphaerellaceae</taxon>
        <taxon>Ramularia</taxon>
    </lineage>
</organism>
<dbReference type="AlphaFoldDB" id="A0A2D3UTT6"/>
<protein>
    <submittedName>
        <fullName evidence="2">Related to VPS62 Vacuolar Protein Sorting</fullName>
    </submittedName>
</protein>
<dbReference type="STRING" id="112498.A0A2D3UTT6"/>
<keyword evidence="3" id="KW-1185">Reference proteome</keyword>
<evidence type="ECO:0000313" key="3">
    <source>
        <dbReference type="Proteomes" id="UP000225277"/>
    </source>
</evidence>
<sequence length="348" mass="38466">MFTRKIPLLLGLLNPISAFQPQTLASPKIPSKLPSFVTEFAPLVHLYSKDPYRPSDISAQLLNTRPYTSNYTPISNPPNPLTLNSLNSLNSYGKVYLTSTLDPTTSPRPPYLYGVSPSPSGETPNATSATIILVDHGNATVDVFYMYFYAFDYGGDYLARQINVGNHVGDWEHNMLRFVEGKPREMWFSQHAGGQAFEYSAVEKFEGGGRPVVYSANGTHANYAKPGTHDHTIPGVDLPVGLLEDHTDAGPLWDPTLSAYYYSFDPQTSKFEAYDDDDESTPVAWLYFTGNWGDEKYAKSDPRQDCPLGVDALCRYSGGPTGPIDKDLDRKNVCPDSQEICIALPLVL</sequence>
<dbReference type="RefSeq" id="XP_023622184.1">
    <property type="nucleotide sequence ID" value="XM_023766416.1"/>
</dbReference>
<dbReference type="OrthoDB" id="188042at2759"/>
<name>A0A2D3UTT6_9PEZI</name>
<feature type="chain" id="PRO_5013851014" evidence="1">
    <location>
        <begin position="19"/>
        <end position="348"/>
    </location>
</feature>
<dbReference type="InterPro" id="IPR009291">
    <property type="entry name" value="Vps62"/>
</dbReference>
<dbReference type="EMBL" id="FJUY01000001">
    <property type="protein sequence ID" value="CZT15287.1"/>
    <property type="molecule type" value="Genomic_DNA"/>
</dbReference>
<dbReference type="Pfam" id="PF06101">
    <property type="entry name" value="Vps62"/>
    <property type="match status" value="1"/>
</dbReference>
<dbReference type="Proteomes" id="UP000225277">
    <property type="component" value="Unassembled WGS sequence"/>
</dbReference>
<keyword evidence="1" id="KW-0732">Signal</keyword>
<reference evidence="2 3" key="1">
    <citation type="submission" date="2016-03" db="EMBL/GenBank/DDBJ databases">
        <authorList>
            <person name="Ploux O."/>
        </authorList>
    </citation>
    <scope>NUCLEOTIDE SEQUENCE [LARGE SCALE GENOMIC DNA]</scope>
    <source>
        <strain evidence="2 3">URUG2</strain>
    </source>
</reference>
<dbReference type="PANTHER" id="PTHR48174">
    <property type="entry name" value="DUF946 FAMILY PROTEIN"/>
    <property type="match status" value="1"/>
</dbReference>
<evidence type="ECO:0000256" key="1">
    <source>
        <dbReference type="SAM" id="SignalP"/>
    </source>
</evidence>
<gene>
    <name evidence="2" type="ORF">RCC_01151</name>
</gene>
<dbReference type="PANTHER" id="PTHR48174:SF5">
    <property type="entry name" value="VACUOLAR PROTEIN SORTING-ASSOCIATED PROTEIN 62"/>
    <property type="match status" value="1"/>
</dbReference>
<feature type="signal peptide" evidence="1">
    <location>
        <begin position="1"/>
        <end position="18"/>
    </location>
</feature>
<accession>A0A2D3UTT6</accession>